<protein>
    <recommendedName>
        <fullName evidence="4">SHOCT domain-containing protein</fullName>
    </recommendedName>
</protein>
<evidence type="ECO:0000313" key="2">
    <source>
        <dbReference type="EMBL" id="BDB52024.1"/>
    </source>
</evidence>
<name>A0ABM7UXB7_9FLAO</name>
<feature type="chain" id="PRO_5047119653" description="SHOCT domain-containing protein" evidence="1">
    <location>
        <begin position="19"/>
        <end position="195"/>
    </location>
</feature>
<sequence length="195" mass="21623">MRNFILALTLLVATISNAQTPLIDNAVTFEQVKAIKEKSESKTLNGSGITQYTALNGSIIKIGDKFHINRPEGGSKVFVSITNKPTVMDDLSGTFNPSVLTNMSNTEITIKKLYVWGMKRTGFKMFAELETCGTCNNLLVDIELAIETKEIRSNGMTKEEAIAKLKESKDLLDLGMIKQEEFDKLKAELTPIIMK</sequence>
<gene>
    <name evidence="2" type="ORF">GENT11_03360</name>
</gene>
<evidence type="ECO:0000313" key="3">
    <source>
        <dbReference type="Proteomes" id="UP001319865"/>
    </source>
</evidence>
<organism evidence="2 3">
    <name type="scientific">Flavobacterium ammonificans</name>
    <dbReference type="NCBI Taxonomy" id="1751056"/>
    <lineage>
        <taxon>Bacteria</taxon>
        <taxon>Pseudomonadati</taxon>
        <taxon>Bacteroidota</taxon>
        <taxon>Flavobacteriia</taxon>
        <taxon>Flavobacteriales</taxon>
        <taxon>Flavobacteriaceae</taxon>
        <taxon>Flavobacterium</taxon>
    </lineage>
</organism>
<dbReference type="Proteomes" id="UP001319865">
    <property type="component" value="Chromosome"/>
</dbReference>
<dbReference type="RefSeq" id="WP_229330580.1">
    <property type="nucleotide sequence ID" value="NZ_AP025183.1"/>
</dbReference>
<reference evidence="2 3" key="1">
    <citation type="journal article" date="2022" name="Int. J. Syst. Evol. Microbiol.">
        <title>Flavobacterium ammonificans sp. nov. and Flavobacterium ammoniigenes sp. nov., ammonifying bacteria isolated from surface river water.</title>
        <authorList>
            <person name="Watanabe K."/>
            <person name="Kitamura T."/>
            <person name="Ogata Y."/>
            <person name="Shindo C."/>
            <person name="Suda W."/>
        </authorList>
    </citation>
    <scope>NUCLEOTIDE SEQUENCE [LARGE SCALE GENOMIC DNA]</scope>
    <source>
        <strain evidence="2 3">GENT11</strain>
    </source>
</reference>
<proteinExistence type="predicted"/>
<dbReference type="EMBL" id="AP025183">
    <property type="protein sequence ID" value="BDB52024.1"/>
    <property type="molecule type" value="Genomic_DNA"/>
</dbReference>
<keyword evidence="3" id="KW-1185">Reference proteome</keyword>
<accession>A0ABM7UXB7</accession>
<evidence type="ECO:0008006" key="4">
    <source>
        <dbReference type="Google" id="ProtNLM"/>
    </source>
</evidence>
<feature type="signal peptide" evidence="1">
    <location>
        <begin position="1"/>
        <end position="18"/>
    </location>
</feature>
<reference evidence="2 3" key="2">
    <citation type="journal article" date="2022" name="Microorganisms">
        <title>Complete Genome Sequences of Two Flavobacterium ammonificans Strains and a Flavobacterium ammoniigenes Strain of Ammonifying Bacterioplankton Isolated from Surface River Water.</title>
        <authorList>
            <person name="Suda W."/>
            <person name="Ogata Y."/>
            <person name="Shindo C."/>
            <person name="Watanabe K."/>
        </authorList>
    </citation>
    <scope>NUCLEOTIDE SEQUENCE [LARGE SCALE GENOMIC DNA]</scope>
    <source>
        <strain evidence="2 3">GENT11</strain>
    </source>
</reference>
<evidence type="ECO:0000256" key="1">
    <source>
        <dbReference type="SAM" id="SignalP"/>
    </source>
</evidence>
<keyword evidence="1" id="KW-0732">Signal</keyword>